<accession>A0A0A8Y541</accession>
<feature type="transmembrane region" description="Helical" evidence="1">
    <location>
        <begin position="49"/>
        <end position="67"/>
    </location>
</feature>
<reference evidence="2" key="1">
    <citation type="submission" date="2014-09" db="EMBL/GenBank/DDBJ databases">
        <authorList>
            <person name="Magalhaes I.L.F."/>
            <person name="Oliveira U."/>
            <person name="Santos F.R."/>
            <person name="Vidigal T.H.D.A."/>
            <person name="Brescovit A.D."/>
            <person name="Santos A.J."/>
        </authorList>
    </citation>
    <scope>NUCLEOTIDE SEQUENCE</scope>
    <source>
        <tissue evidence="2">Shoot tissue taken approximately 20 cm above the soil surface</tissue>
    </source>
</reference>
<sequence>MLLRRFTPWRQRFSSLTAPSTSWFWKSWDHSLAYLLPGWLTDFLDPESLLSLVLFLICLPLISVSIFS</sequence>
<protein>
    <submittedName>
        <fullName evidence="2">Uncharacterized protein</fullName>
    </submittedName>
</protein>
<proteinExistence type="predicted"/>
<dbReference type="AlphaFoldDB" id="A0A0A8Y541"/>
<keyword evidence="1" id="KW-0812">Transmembrane</keyword>
<organism evidence="2">
    <name type="scientific">Arundo donax</name>
    <name type="common">Giant reed</name>
    <name type="synonym">Donax arundinaceus</name>
    <dbReference type="NCBI Taxonomy" id="35708"/>
    <lineage>
        <taxon>Eukaryota</taxon>
        <taxon>Viridiplantae</taxon>
        <taxon>Streptophyta</taxon>
        <taxon>Embryophyta</taxon>
        <taxon>Tracheophyta</taxon>
        <taxon>Spermatophyta</taxon>
        <taxon>Magnoliopsida</taxon>
        <taxon>Liliopsida</taxon>
        <taxon>Poales</taxon>
        <taxon>Poaceae</taxon>
        <taxon>PACMAD clade</taxon>
        <taxon>Arundinoideae</taxon>
        <taxon>Arundineae</taxon>
        <taxon>Arundo</taxon>
    </lineage>
</organism>
<dbReference type="EMBL" id="GBRH01277937">
    <property type="protein sequence ID" value="JAD19958.1"/>
    <property type="molecule type" value="Transcribed_RNA"/>
</dbReference>
<reference evidence="2" key="2">
    <citation type="journal article" date="2015" name="Data Brief">
        <title>Shoot transcriptome of the giant reed, Arundo donax.</title>
        <authorList>
            <person name="Barrero R.A."/>
            <person name="Guerrero F.D."/>
            <person name="Moolhuijzen P."/>
            <person name="Goolsby J.A."/>
            <person name="Tidwell J."/>
            <person name="Bellgard S.E."/>
            <person name="Bellgard M.I."/>
        </authorList>
    </citation>
    <scope>NUCLEOTIDE SEQUENCE</scope>
    <source>
        <tissue evidence="2">Shoot tissue taken approximately 20 cm above the soil surface</tissue>
    </source>
</reference>
<evidence type="ECO:0000256" key="1">
    <source>
        <dbReference type="SAM" id="Phobius"/>
    </source>
</evidence>
<evidence type="ECO:0000313" key="2">
    <source>
        <dbReference type="EMBL" id="JAD19958.1"/>
    </source>
</evidence>
<name>A0A0A8Y541_ARUDO</name>
<keyword evidence="1" id="KW-0472">Membrane</keyword>
<keyword evidence="1" id="KW-1133">Transmembrane helix</keyword>